<dbReference type="STRING" id="6832.A0A553P431"/>
<dbReference type="AlphaFoldDB" id="A0A553P431"/>
<feature type="signal peptide" evidence="3">
    <location>
        <begin position="1"/>
        <end position="19"/>
    </location>
</feature>
<name>A0A553P431_TIGCA</name>
<comment type="caution">
    <text evidence="5">The sequence shown here is derived from an EMBL/GenBank/DDBJ whole genome shotgun (WGS) entry which is preliminary data.</text>
</comment>
<evidence type="ECO:0000256" key="1">
    <source>
        <dbReference type="ARBA" id="ARBA00023157"/>
    </source>
</evidence>
<reference evidence="5 6" key="1">
    <citation type="journal article" date="2018" name="Nat. Ecol. Evol.">
        <title>Genomic signatures of mitonuclear coevolution across populations of Tigriopus californicus.</title>
        <authorList>
            <person name="Barreto F.S."/>
            <person name="Watson E.T."/>
            <person name="Lima T.G."/>
            <person name="Willett C.S."/>
            <person name="Edmands S."/>
            <person name="Li W."/>
            <person name="Burton R.S."/>
        </authorList>
    </citation>
    <scope>NUCLEOTIDE SEQUENCE [LARGE SCALE GENOMIC DNA]</scope>
    <source>
        <strain evidence="5 6">San Diego</strain>
    </source>
</reference>
<dbReference type="Gene3D" id="4.10.800.10">
    <property type="entry name" value="Thyroglobulin type-1"/>
    <property type="match status" value="1"/>
</dbReference>
<sequence length="470" mass="52629">MKFLIFVGVSSFLLELGLCANWPSCTESGANVHCTLPICPNCKIVDCIPELEPKDCPRGTFFEENLVLGSCCPACVEYLKKGDKCFYSPTTTNVSLYENTVPLQCHPNKERVVELSIIRYKNKDIPLVKRNQCPDQHECLDGICQIEDAAAAVEGCLKATLEYDSWLNGLNGEECSELKWEPSCTFYGAYDNVQSKTNVFQPVNSKFCSAPDGTRIFGQATIEAEADEINCRCSRKRWELEKEILSIGARDDVTLHCERNGDFEPLQCDLERCWCINPVTGVALSRALPEKMAMALPCYDKELFGDQYLRRCETRSLGKAKSRKKLRDHGFYWLESMGVTCDWDGSFGKVYCDKSSGQCKCVDKNNQQIGNYFTTMLNKDDLNCQCARDELEGLTQLNCGSGSSAGNYLELQSLLTTEYCVDESGFRFTPYYLKTSGKFCQIPNCPSRVKQCQGDEGNVCDECLSSCSGI</sequence>
<dbReference type="OMA" id="DDSHCWN"/>
<dbReference type="OrthoDB" id="6371568at2759"/>
<evidence type="ECO:0000313" key="5">
    <source>
        <dbReference type="EMBL" id="TRY72455.1"/>
    </source>
</evidence>
<dbReference type="PROSITE" id="PS51162">
    <property type="entry name" value="THYROGLOBULIN_1_2"/>
    <property type="match status" value="1"/>
</dbReference>
<comment type="caution">
    <text evidence="2">Lacks conserved residue(s) required for the propagation of feature annotation.</text>
</comment>
<gene>
    <name evidence="5" type="ORF">TCAL_01020</name>
</gene>
<protein>
    <recommendedName>
        <fullName evidence="4">Thyroglobulin type-1 domain-containing protein</fullName>
    </recommendedName>
</protein>
<organism evidence="5 6">
    <name type="scientific">Tigriopus californicus</name>
    <name type="common">Marine copepod</name>
    <dbReference type="NCBI Taxonomy" id="6832"/>
    <lineage>
        <taxon>Eukaryota</taxon>
        <taxon>Metazoa</taxon>
        <taxon>Ecdysozoa</taxon>
        <taxon>Arthropoda</taxon>
        <taxon>Crustacea</taxon>
        <taxon>Multicrustacea</taxon>
        <taxon>Hexanauplia</taxon>
        <taxon>Copepoda</taxon>
        <taxon>Harpacticoida</taxon>
        <taxon>Harpacticidae</taxon>
        <taxon>Tigriopus</taxon>
    </lineage>
</organism>
<evidence type="ECO:0000256" key="2">
    <source>
        <dbReference type="PROSITE-ProRule" id="PRU00500"/>
    </source>
</evidence>
<dbReference type="InterPro" id="IPR000716">
    <property type="entry name" value="Thyroglobulin_1"/>
</dbReference>
<dbReference type="EMBL" id="VCGU01000008">
    <property type="protein sequence ID" value="TRY72455.1"/>
    <property type="molecule type" value="Genomic_DNA"/>
</dbReference>
<dbReference type="SUPFAM" id="SSF57610">
    <property type="entry name" value="Thyroglobulin type-1 domain"/>
    <property type="match status" value="2"/>
</dbReference>
<evidence type="ECO:0000259" key="4">
    <source>
        <dbReference type="PROSITE" id="PS51162"/>
    </source>
</evidence>
<dbReference type="SMART" id="SM00211">
    <property type="entry name" value="TY"/>
    <property type="match status" value="2"/>
</dbReference>
<evidence type="ECO:0000313" key="6">
    <source>
        <dbReference type="Proteomes" id="UP000318571"/>
    </source>
</evidence>
<keyword evidence="3" id="KW-0732">Signal</keyword>
<accession>A0A553P431</accession>
<keyword evidence="6" id="KW-1185">Reference proteome</keyword>
<feature type="domain" description="Thyroglobulin type-1" evidence="4">
    <location>
        <begin position="230"/>
        <end position="298"/>
    </location>
</feature>
<proteinExistence type="predicted"/>
<evidence type="ECO:0000256" key="3">
    <source>
        <dbReference type="SAM" id="SignalP"/>
    </source>
</evidence>
<keyword evidence="1" id="KW-1015">Disulfide bond</keyword>
<feature type="chain" id="PRO_5021955788" description="Thyroglobulin type-1 domain-containing protein" evidence="3">
    <location>
        <begin position="20"/>
        <end position="470"/>
    </location>
</feature>
<dbReference type="Pfam" id="PF00086">
    <property type="entry name" value="Thyroglobulin_1"/>
    <property type="match status" value="1"/>
</dbReference>
<dbReference type="Proteomes" id="UP000318571">
    <property type="component" value="Chromosome 7"/>
</dbReference>
<dbReference type="InterPro" id="IPR036857">
    <property type="entry name" value="Thyroglobulin_1_sf"/>
</dbReference>